<dbReference type="PANTHER" id="PTHR43442">
    <property type="entry name" value="GLUCONOKINASE-RELATED"/>
    <property type="match status" value="1"/>
</dbReference>
<evidence type="ECO:0000256" key="3">
    <source>
        <dbReference type="ARBA" id="ARBA00012054"/>
    </source>
</evidence>
<keyword evidence="4 9" id="KW-0808">Transferase</keyword>
<comment type="catalytic activity">
    <reaction evidence="8 9">
        <text>D-gluconate + ATP = 6-phospho-D-gluconate + ADP + H(+)</text>
        <dbReference type="Rhea" id="RHEA:19433"/>
        <dbReference type="ChEBI" id="CHEBI:15378"/>
        <dbReference type="ChEBI" id="CHEBI:18391"/>
        <dbReference type="ChEBI" id="CHEBI:30616"/>
        <dbReference type="ChEBI" id="CHEBI:58759"/>
        <dbReference type="ChEBI" id="CHEBI:456216"/>
        <dbReference type="EC" id="2.7.1.12"/>
    </reaction>
</comment>
<evidence type="ECO:0000256" key="5">
    <source>
        <dbReference type="ARBA" id="ARBA00022741"/>
    </source>
</evidence>
<dbReference type="PANTHER" id="PTHR43442:SF3">
    <property type="entry name" value="GLUCONOKINASE-RELATED"/>
    <property type="match status" value="1"/>
</dbReference>
<dbReference type="EMBL" id="FCOK02000067">
    <property type="protein sequence ID" value="SAL62225.1"/>
    <property type="molecule type" value="Genomic_DNA"/>
</dbReference>
<evidence type="ECO:0000256" key="1">
    <source>
        <dbReference type="ARBA" id="ARBA00004761"/>
    </source>
</evidence>
<evidence type="ECO:0000256" key="9">
    <source>
        <dbReference type="RuleBase" id="RU363066"/>
    </source>
</evidence>
<sequence length="178" mass="19456">MKHKIVVMGVSGSGKSTLGRALARVLDVRFIEGDEHHLASSREKMRNGIGLGDADREPWLELLGAKMADEKDSVVLSCSALKRSYRESLRRRVENLKFVFLDVAPGIAMQRVIARTAHEFPPALVADQFKALESPEGESNVLTVLASDVTELQLGQISAWLDAPGHGKNVGDCAREHT</sequence>
<evidence type="ECO:0000256" key="2">
    <source>
        <dbReference type="ARBA" id="ARBA00008420"/>
    </source>
</evidence>
<comment type="pathway">
    <text evidence="1">Carbohydrate acid metabolism.</text>
</comment>
<dbReference type="RefSeq" id="WP_062091168.1">
    <property type="nucleotide sequence ID" value="NZ_FCOK02000067.1"/>
</dbReference>
<dbReference type="NCBIfam" id="TIGR01313">
    <property type="entry name" value="therm_gnt_kin"/>
    <property type="match status" value="1"/>
</dbReference>
<proteinExistence type="inferred from homology"/>
<evidence type="ECO:0000256" key="8">
    <source>
        <dbReference type="ARBA" id="ARBA00048090"/>
    </source>
</evidence>
<dbReference type="CDD" id="cd02021">
    <property type="entry name" value="GntK"/>
    <property type="match status" value="1"/>
</dbReference>
<dbReference type="InterPro" id="IPR006001">
    <property type="entry name" value="Therm_gnt_kin"/>
</dbReference>
<dbReference type="AlphaFoldDB" id="A0A158J0F9"/>
<keyword evidence="5 9" id="KW-0547">Nucleotide-binding</keyword>
<gene>
    <name evidence="10" type="ORF">AWB69_06939</name>
</gene>
<dbReference type="Gene3D" id="3.40.50.300">
    <property type="entry name" value="P-loop containing nucleotide triphosphate hydrolases"/>
    <property type="match status" value="1"/>
</dbReference>
<dbReference type="Proteomes" id="UP000054683">
    <property type="component" value="Unassembled WGS sequence"/>
</dbReference>
<keyword evidence="7 9" id="KW-0067">ATP-binding</keyword>
<dbReference type="EC" id="2.7.1.12" evidence="3 9"/>
<accession>A0A158J0F9</accession>
<dbReference type="Pfam" id="PF01202">
    <property type="entry name" value="SKI"/>
    <property type="match status" value="1"/>
</dbReference>
<evidence type="ECO:0000313" key="11">
    <source>
        <dbReference type="Proteomes" id="UP000054683"/>
    </source>
</evidence>
<organism evidence="10 11">
    <name type="scientific">Caballeronia udeis</name>
    <dbReference type="NCBI Taxonomy" id="1232866"/>
    <lineage>
        <taxon>Bacteria</taxon>
        <taxon>Pseudomonadati</taxon>
        <taxon>Pseudomonadota</taxon>
        <taxon>Betaproteobacteria</taxon>
        <taxon>Burkholderiales</taxon>
        <taxon>Burkholderiaceae</taxon>
        <taxon>Caballeronia</taxon>
    </lineage>
</organism>
<comment type="similarity">
    <text evidence="2 9">Belongs to the gluconokinase GntK/GntV family.</text>
</comment>
<evidence type="ECO:0000256" key="4">
    <source>
        <dbReference type="ARBA" id="ARBA00022679"/>
    </source>
</evidence>
<evidence type="ECO:0000256" key="6">
    <source>
        <dbReference type="ARBA" id="ARBA00022777"/>
    </source>
</evidence>
<dbReference type="GO" id="GO:0005737">
    <property type="term" value="C:cytoplasm"/>
    <property type="evidence" value="ECO:0007669"/>
    <property type="project" value="TreeGrafter"/>
</dbReference>
<dbReference type="InterPro" id="IPR027417">
    <property type="entry name" value="P-loop_NTPase"/>
</dbReference>
<dbReference type="GO" id="GO:0005524">
    <property type="term" value="F:ATP binding"/>
    <property type="evidence" value="ECO:0007669"/>
    <property type="project" value="UniProtKB-KW"/>
</dbReference>
<name>A0A158J0F9_9BURK</name>
<dbReference type="InterPro" id="IPR031322">
    <property type="entry name" value="Shikimate/glucono_kinase"/>
</dbReference>
<reference evidence="10 11" key="1">
    <citation type="submission" date="2016-01" db="EMBL/GenBank/DDBJ databases">
        <authorList>
            <person name="Oliw E.H."/>
        </authorList>
    </citation>
    <scope>NUCLEOTIDE SEQUENCE [LARGE SCALE GENOMIC DNA]</scope>
    <source>
        <strain evidence="10">LMG 27134</strain>
    </source>
</reference>
<evidence type="ECO:0000313" key="10">
    <source>
        <dbReference type="EMBL" id="SAL62225.1"/>
    </source>
</evidence>
<dbReference type="GO" id="GO:0005975">
    <property type="term" value="P:carbohydrate metabolic process"/>
    <property type="evidence" value="ECO:0007669"/>
    <property type="project" value="InterPro"/>
</dbReference>
<dbReference type="SUPFAM" id="SSF52540">
    <property type="entry name" value="P-loop containing nucleoside triphosphate hydrolases"/>
    <property type="match status" value="1"/>
</dbReference>
<protein>
    <recommendedName>
        <fullName evidence="3 9">Gluconokinase</fullName>
        <ecNumber evidence="3 9">2.7.1.12</ecNumber>
    </recommendedName>
</protein>
<keyword evidence="6 9" id="KW-0418">Kinase</keyword>
<evidence type="ECO:0000256" key="7">
    <source>
        <dbReference type="ARBA" id="ARBA00022840"/>
    </source>
</evidence>
<dbReference type="GO" id="GO:0046316">
    <property type="term" value="F:gluconokinase activity"/>
    <property type="evidence" value="ECO:0007669"/>
    <property type="project" value="UniProtKB-EC"/>
</dbReference>